<sequence length="608" mass="67475">MFSSSPPMPAIVCQPAEMRGHRTLEGETSHNRFETTRAPGVDPSSYSRAPVASPRHRMNATEDTHWKYQGTLSASTTVGLSGGRPPGHALSSCEHTRQRRSATACDDLPSQRHAASMSQVGSIMKGTPTLYEVPGLKKCQPWSMPSLASIPHARGRVTHIPPINRVPPEVLALVFLHSTPIQLLDATPDTRSMPVVLSHVCSYWRVVAIDLPQLWLWLSLTSCTIKHKHYRMEFAQAYATRAKGMGMVIHYRDAEADPDLSIEYFDAIIKGRGAKVARAEERCYCALDFIIARIRDIRVLELFIGHASARRLSSISPGSPVSLSNLVVRFLEGGAQTRVLANLYASSPRINSLTWGSDVGICTVPAPLYVPWTQLATAHLYDSPITNEAFLDMMASGHNLKDVSVRLTCDTLPLVPFQRRITQNALESLTIRSDDPLDDAFDNIHFPALRQLFLWSNSQNVHAWPCKDVRSLCHFLAGVSPGLDSFRLTPGGNITEDALIRIISLPQMATLTSLDVRLSLGISDLLFTRLTPLSGRTPLLPYLQELLVAKCATDDGTVGRLVRLRQGHAYPLHYLDIAYVRQQEGMHGEDIAEFRKLQGYGYYVRHSY</sequence>
<keyword evidence="3" id="KW-1185">Reference proteome</keyword>
<evidence type="ECO:0000313" key="3">
    <source>
        <dbReference type="Proteomes" id="UP000320762"/>
    </source>
</evidence>
<feature type="region of interest" description="Disordered" evidence="1">
    <location>
        <begin position="24"/>
        <end position="62"/>
    </location>
</feature>
<dbReference type="EMBL" id="VDMD01000018">
    <property type="protein sequence ID" value="TRM61026.1"/>
    <property type="molecule type" value="Genomic_DNA"/>
</dbReference>
<proteinExistence type="predicted"/>
<dbReference type="Gene3D" id="3.80.10.10">
    <property type="entry name" value="Ribonuclease Inhibitor"/>
    <property type="match status" value="1"/>
</dbReference>
<gene>
    <name evidence="2" type="ORF">BD626DRAFT_631935</name>
</gene>
<dbReference type="STRING" id="97359.A0A550C8K4"/>
<protein>
    <recommendedName>
        <fullName evidence="4">F-box domain-containing protein</fullName>
    </recommendedName>
</protein>
<dbReference type="Proteomes" id="UP000320762">
    <property type="component" value="Unassembled WGS sequence"/>
</dbReference>
<evidence type="ECO:0000313" key="2">
    <source>
        <dbReference type="EMBL" id="TRM61026.1"/>
    </source>
</evidence>
<evidence type="ECO:0000256" key="1">
    <source>
        <dbReference type="SAM" id="MobiDB-lite"/>
    </source>
</evidence>
<name>A0A550C8K4_9AGAR</name>
<evidence type="ECO:0008006" key="4">
    <source>
        <dbReference type="Google" id="ProtNLM"/>
    </source>
</evidence>
<accession>A0A550C8K4</accession>
<dbReference type="InterPro" id="IPR032675">
    <property type="entry name" value="LRR_dom_sf"/>
</dbReference>
<feature type="compositionally biased region" description="Basic and acidic residues" evidence="1">
    <location>
        <begin position="24"/>
        <end position="35"/>
    </location>
</feature>
<feature type="region of interest" description="Disordered" evidence="1">
    <location>
        <begin position="77"/>
        <end position="119"/>
    </location>
</feature>
<reference evidence="2 3" key="1">
    <citation type="journal article" date="2019" name="New Phytol.">
        <title>Comparative genomics reveals unique wood-decay strategies and fruiting body development in the Schizophyllaceae.</title>
        <authorList>
            <person name="Almasi E."/>
            <person name="Sahu N."/>
            <person name="Krizsan K."/>
            <person name="Balint B."/>
            <person name="Kovacs G.M."/>
            <person name="Kiss B."/>
            <person name="Cseklye J."/>
            <person name="Drula E."/>
            <person name="Henrissat B."/>
            <person name="Nagy I."/>
            <person name="Chovatia M."/>
            <person name="Adam C."/>
            <person name="LaButti K."/>
            <person name="Lipzen A."/>
            <person name="Riley R."/>
            <person name="Grigoriev I.V."/>
            <person name="Nagy L.G."/>
        </authorList>
    </citation>
    <scope>NUCLEOTIDE SEQUENCE [LARGE SCALE GENOMIC DNA]</scope>
    <source>
        <strain evidence="2 3">NL-1724</strain>
    </source>
</reference>
<dbReference type="AlphaFoldDB" id="A0A550C8K4"/>
<dbReference type="OrthoDB" id="2269034at2759"/>
<organism evidence="2 3">
    <name type="scientific">Schizophyllum amplum</name>
    <dbReference type="NCBI Taxonomy" id="97359"/>
    <lineage>
        <taxon>Eukaryota</taxon>
        <taxon>Fungi</taxon>
        <taxon>Dikarya</taxon>
        <taxon>Basidiomycota</taxon>
        <taxon>Agaricomycotina</taxon>
        <taxon>Agaricomycetes</taxon>
        <taxon>Agaricomycetidae</taxon>
        <taxon>Agaricales</taxon>
        <taxon>Schizophyllaceae</taxon>
        <taxon>Schizophyllum</taxon>
    </lineage>
</organism>
<comment type="caution">
    <text evidence="2">The sequence shown here is derived from an EMBL/GenBank/DDBJ whole genome shotgun (WGS) entry which is preliminary data.</text>
</comment>